<keyword evidence="8 14" id="KW-0812">Transmembrane</keyword>
<evidence type="ECO:0000256" key="3">
    <source>
        <dbReference type="ARBA" id="ARBA00010428"/>
    </source>
</evidence>
<dbReference type="KEGG" id="ypa:YPA_2341"/>
<evidence type="ECO:0000256" key="14">
    <source>
        <dbReference type="RuleBase" id="RU362101"/>
    </source>
</evidence>
<dbReference type="PATRIC" id="fig|360102.15.peg.985"/>
<evidence type="ECO:0000256" key="8">
    <source>
        <dbReference type="ARBA" id="ARBA00022692"/>
    </source>
</evidence>
<evidence type="ECO:0000313" key="16">
    <source>
        <dbReference type="Proteomes" id="UP000001971"/>
    </source>
</evidence>
<comment type="similarity">
    <text evidence="3">Belongs to the NiCoT transporter (TC 2.A.52) family. RcnA subfamily.</text>
</comment>
<feature type="transmembrane region" description="Helical" evidence="14">
    <location>
        <begin position="116"/>
        <end position="139"/>
    </location>
</feature>
<dbReference type="HOGENOM" id="CLU_058605_0_0_6"/>
<keyword evidence="5 14" id="KW-0813">Transport</keyword>
<feature type="transmembrane region" description="Helical" evidence="14">
    <location>
        <begin position="303"/>
        <end position="325"/>
    </location>
</feature>
<organism evidence="15 16">
    <name type="scientific">Yersinia pestis bv. Antiqua (strain Antiqua)</name>
    <dbReference type="NCBI Taxonomy" id="360102"/>
    <lineage>
        <taxon>Bacteria</taxon>
        <taxon>Pseudomonadati</taxon>
        <taxon>Pseudomonadota</taxon>
        <taxon>Gammaproteobacteria</taxon>
        <taxon>Enterobacterales</taxon>
        <taxon>Yersiniaceae</taxon>
        <taxon>Yersinia</taxon>
    </lineage>
</organism>
<dbReference type="GeneID" id="49785128"/>
<keyword evidence="12 14" id="KW-0472">Membrane</keyword>
<dbReference type="Pfam" id="PF03824">
    <property type="entry name" value="NicO"/>
    <property type="match status" value="1"/>
</dbReference>
<dbReference type="InterPro" id="IPR051224">
    <property type="entry name" value="NiCoT_RcnA"/>
</dbReference>
<evidence type="ECO:0000313" key="15">
    <source>
        <dbReference type="EMBL" id="ABG14306.1"/>
    </source>
</evidence>
<comment type="subcellular location">
    <subcellularLocation>
        <location evidence="2 14">Cell membrane</location>
        <topology evidence="2 14">Multi-pass membrane protein</topology>
    </subcellularLocation>
</comment>
<keyword evidence="6" id="KW-1003">Cell membrane</keyword>
<feature type="transmembrane region" description="Helical" evidence="14">
    <location>
        <begin position="20"/>
        <end position="41"/>
    </location>
</feature>
<dbReference type="GO" id="GO:0005886">
    <property type="term" value="C:plasma membrane"/>
    <property type="evidence" value="ECO:0007669"/>
    <property type="project" value="UniProtKB-SubCell"/>
</dbReference>
<keyword evidence="11" id="KW-0921">Nickel transport</keyword>
<dbReference type="GO" id="GO:0010045">
    <property type="term" value="P:response to nickel cation"/>
    <property type="evidence" value="ECO:0007669"/>
    <property type="project" value="TreeGrafter"/>
</dbReference>
<dbReference type="InterPro" id="IPR011541">
    <property type="entry name" value="Ni/Co_transpt_high_affinity"/>
</dbReference>
<dbReference type="PANTHER" id="PTHR40659">
    <property type="entry name" value="NICKEL/COBALT EFFLUX SYSTEM RCNA"/>
    <property type="match status" value="1"/>
</dbReference>
<dbReference type="GO" id="GO:0032025">
    <property type="term" value="P:response to cobalt ion"/>
    <property type="evidence" value="ECO:0007669"/>
    <property type="project" value="TreeGrafter"/>
</dbReference>
<evidence type="ECO:0000256" key="9">
    <source>
        <dbReference type="ARBA" id="ARBA00022989"/>
    </source>
</evidence>
<protein>
    <recommendedName>
        <fullName evidence="14">Nickel/cobalt efflux system</fullName>
    </recommendedName>
</protein>
<proteinExistence type="inferred from homology"/>
<evidence type="ECO:0000256" key="7">
    <source>
        <dbReference type="ARBA" id="ARBA00022596"/>
    </source>
</evidence>
<sequence>MSVVIAPIPRPKQRHWLINLWPLLLFLLILASAGYVSWLYWPELLFKTVAWQKSVHQQMAQLLQQVKAEPHQAGWVLMLFSLIYGVLHAVGPGHGKVVIVTYLATHPARLKSSLKLTFAASILQGSVAILLVTLLLGVWQLSSRYLHQSSFWLEKGSFLLVIGLGMLLCFRAVKRIYRQINALKPQKMTFQQIQPLPANHVHSDNCGCGHRHLPSDKELQAGGDWRTRLTIVLAMGMRPCSGAIMVLLFSKVIGVYWWGILSAMAMALGTSLTISLLALFVHYARRLAVYLSRKRAPAAWGEIAWATLALTGGIILLFAGVLFYLSSQPEMVGAVRPFGR</sequence>
<name>A0A0E1NT05_YERPA</name>
<dbReference type="Proteomes" id="UP000001971">
    <property type="component" value="Chromosome"/>
</dbReference>
<evidence type="ECO:0000256" key="1">
    <source>
        <dbReference type="ARBA" id="ARBA00002510"/>
    </source>
</evidence>
<dbReference type="GO" id="GO:0046583">
    <property type="term" value="F:monoatomic cation efflux transmembrane transporter activity"/>
    <property type="evidence" value="ECO:0007669"/>
    <property type="project" value="TreeGrafter"/>
</dbReference>
<evidence type="ECO:0000256" key="6">
    <source>
        <dbReference type="ARBA" id="ARBA00022475"/>
    </source>
</evidence>
<keyword evidence="10" id="KW-0406">Ion transport</keyword>
<comment type="function">
    <text evidence="1">Efflux system for nickel and cobalt.</text>
</comment>
<dbReference type="AlphaFoldDB" id="A0A0E1NT05"/>
<feature type="transmembrane region" description="Helical" evidence="14">
    <location>
        <begin position="75"/>
        <end position="104"/>
    </location>
</feature>
<feature type="transmembrane region" description="Helical" evidence="14">
    <location>
        <begin position="151"/>
        <end position="170"/>
    </location>
</feature>
<dbReference type="GO" id="GO:0006824">
    <property type="term" value="P:cobalt ion transport"/>
    <property type="evidence" value="ECO:0007669"/>
    <property type="project" value="UniProtKB-KW"/>
</dbReference>
<keyword evidence="9 14" id="KW-1133">Transmembrane helix</keyword>
<keyword evidence="7" id="KW-0533">Nickel</keyword>
<feature type="transmembrane region" description="Helical" evidence="14">
    <location>
        <begin position="255"/>
        <end position="282"/>
    </location>
</feature>
<keyword evidence="13" id="KW-0170">Cobalt</keyword>
<gene>
    <name evidence="15" type="ordered locus">YPA_2341</name>
</gene>
<accession>A0A0E1NT05</accession>
<evidence type="ECO:0000256" key="11">
    <source>
        <dbReference type="ARBA" id="ARBA00023112"/>
    </source>
</evidence>
<feature type="transmembrane region" description="Helical" evidence="14">
    <location>
        <begin position="229"/>
        <end position="249"/>
    </location>
</feature>
<evidence type="ECO:0000256" key="2">
    <source>
        <dbReference type="ARBA" id="ARBA00004651"/>
    </source>
</evidence>
<evidence type="ECO:0000256" key="13">
    <source>
        <dbReference type="ARBA" id="ARBA00023285"/>
    </source>
</evidence>
<evidence type="ECO:0000256" key="5">
    <source>
        <dbReference type="ARBA" id="ARBA00022448"/>
    </source>
</evidence>
<evidence type="ECO:0000256" key="4">
    <source>
        <dbReference type="ARBA" id="ARBA00022426"/>
    </source>
</evidence>
<dbReference type="RefSeq" id="WP_002213308.1">
    <property type="nucleotide sequence ID" value="NC_008150.1"/>
</dbReference>
<dbReference type="PANTHER" id="PTHR40659:SF1">
    <property type="entry name" value="NICKEL_COBALT EFFLUX SYSTEM RCNA"/>
    <property type="match status" value="1"/>
</dbReference>
<evidence type="ECO:0000256" key="12">
    <source>
        <dbReference type="ARBA" id="ARBA00023136"/>
    </source>
</evidence>
<evidence type="ECO:0000256" key="10">
    <source>
        <dbReference type="ARBA" id="ARBA00023065"/>
    </source>
</evidence>
<keyword evidence="4" id="KW-0171">Cobalt transport</keyword>
<dbReference type="GO" id="GO:0015099">
    <property type="term" value="F:nickel cation transmembrane transporter activity"/>
    <property type="evidence" value="ECO:0007669"/>
    <property type="project" value="UniProtKB-UniRule"/>
</dbReference>
<dbReference type="EMBL" id="CP000308">
    <property type="protein sequence ID" value="ABG14306.1"/>
    <property type="molecule type" value="Genomic_DNA"/>
</dbReference>
<reference evidence="15 16" key="1">
    <citation type="journal article" date="2006" name="J. Bacteriol.">
        <title>Complete genome sequence of Yersinia pestis strains Antiqua and Nepal516: evidence of gene reduction in an emerging pathogen.</title>
        <authorList>
            <person name="Chain P.S."/>
            <person name="Hu P."/>
            <person name="Malfatti S.A."/>
            <person name="Radnedge L."/>
            <person name="Larimer F."/>
            <person name="Vergez L.M."/>
            <person name="Worsham P."/>
            <person name="Chu M.C."/>
            <person name="Andersen G.L."/>
        </authorList>
    </citation>
    <scope>NUCLEOTIDE SEQUENCE [LARGE SCALE GENOMIC DNA]</scope>
    <source>
        <strain evidence="15 16">Antiqua</strain>
    </source>
</reference>